<dbReference type="InterPro" id="IPR036388">
    <property type="entry name" value="WH-like_DNA-bd_sf"/>
</dbReference>
<dbReference type="GO" id="GO:0003677">
    <property type="term" value="F:DNA binding"/>
    <property type="evidence" value="ECO:0007669"/>
    <property type="project" value="UniProtKB-KW"/>
</dbReference>
<organism evidence="2">
    <name type="scientific">uncultured Caudovirales phage</name>
    <dbReference type="NCBI Taxonomy" id="2100421"/>
    <lineage>
        <taxon>Viruses</taxon>
        <taxon>Duplodnaviria</taxon>
        <taxon>Heunggongvirae</taxon>
        <taxon>Uroviricota</taxon>
        <taxon>Caudoviricetes</taxon>
        <taxon>Peduoviridae</taxon>
        <taxon>Maltschvirus</taxon>
        <taxon>Maltschvirus maltsch</taxon>
    </lineage>
</organism>
<name>A0A6J5KJ93_9CAUD</name>
<feature type="domain" description="HTH arsR-type" evidence="1">
    <location>
        <begin position="5"/>
        <end position="48"/>
    </location>
</feature>
<proteinExistence type="predicted"/>
<dbReference type="GO" id="GO:0003700">
    <property type="term" value="F:DNA-binding transcription factor activity"/>
    <property type="evidence" value="ECO:0007669"/>
    <property type="project" value="InterPro"/>
</dbReference>
<dbReference type="InterPro" id="IPR036390">
    <property type="entry name" value="WH_DNA-bd_sf"/>
</dbReference>
<evidence type="ECO:0000313" key="3">
    <source>
        <dbReference type="EMBL" id="CAB4121707.1"/>
    </source>
</evidence>
<dbReference type="Pfam" id="PF01022">
    <property type="entry name" value="HTH_5"/>
    <property type="match status" value="1"/>
</dbReference>
<reference evidence="2" key="1">
    <citation type="submission" date="2020-04" db="EMBL/GenBank/DDBJ databases">
        <authorList>
            <person name="Chiriac C."/>
            <person name="Salcher M."/>
            <person name="Ghai R."/>
            <person name="Kavagutti S V."/>
        </authorList>
    </citation>
    <scope>NUCLEOTIDE SEQUENCE</scope>
</reference>
<dbReference type="SUPFAM" id="SSF46785">
    <property type="entry name" value="Winged helix' DNA-binding domain"/>
    <property type="match status" value="1"/>
</dbReference>
<dbReference type="Gene3D" id="1.10.10.10">
    <property type="entry name" value="Winged helix-like DNA-binding domain superfamily/Winged helix DNA-binding domain"/>
    <property type="match status" value="1"/>
</dbReference>
<accession>A0A6J5KJ93</accession>
<gene>
    <name evidence="2" type="ORF">UFOVP15_55</name>
    <name evidence="3" type="ORF">UFOVP21_48</name>
</gene>
<dbReference type="EMBL" id="LR796150">
    <property type="protein sequence ID" value="CAB4121651.1"/>
    <property type="molecule type" value="Genomic_DNA"/>
</dbReference>
<dbReference type="EMBL" id="LR796148">
    <property type="protein sequence ID" value="CAB4121707.1"/>
    <property type="molecule type" value="Genomic_DNA"/>
</dbReference>
<protein>
    <submittedName>
        <fullName evidence="2">HTH ArsR-type DNA-binding domain containing protein</fullName>
    </submittedName>
</protein>
<dbReference type="InterPro" id="IPR001845">
    <property type="entry name" value="HTH_ArsR_DNA-bd_dom"/>
</dbReference>
<keyword evidence="2" id="KW-0238">DNA-binding</keyword>
<evidence type="ECO:0000259" key="1">
    <source>
        <dbReference type="Pfam" id="PF01022"/>
    </source>
</evidence>
<sequence length="114" mass="13159">MVQKSREKVLAAFDNGPMTTAQLMAQLKFSKSQVNHHRRTLELENLIEEKGTKPLDRGFGVETIWGLVTAKKAVNAFDWRNWETQCHTSKREMAYSVSQFDRRNDGRVIVYSKA</sequence>
<evidence type="ECO:0000313" key="2">
    <source>
        <dbReference type="EMBL" id="CAB4121651.1"/>
    </source>
</evidence>